<dbReference type="HOGENOM" id="CLU_2189485_0_0_11"/>
<comment type="caution">
    <text evidence="1">The sequence shown here is derived from an EMBL/GenBank/DDBJ whole genome shotgun (WGS) entry which is preliminary data.</text>
</comment>
<dbReference type="AlphaFoldDB" id="U2R6X6"/>
<feature type="non-terminal residue" evidence="1">
    <location>
        <position position="109"/>
    </location>
</feature>
<organism evidence="1 2">
    <name type="scientific">Leifsonia aquatica ATCC 14665</name>
    <dbReference type="NCBI Taxonomy" id="1358026"/>
    <lineage>
        <taxon>Bacteria</taxon>
        <taxon>Bacillati</taxon>
        <taxon>Actinomycetota</taxon>
        <taxon>Actinomycetes</taxon>
        <taxon>Micrococcales</taxon>
        <taxon>Microbacteriaceae</taxon>
        <taxon>Leifsonia</taxon>
    </lineage>
</organism>
<dbReference type="Proteomes" id="UP000016605">
    <property type="component" value="Unassembled WGS sequence"/>
</dbReference>
<accession>U2R6X6</accession>
<evidence type="ECO:0000313" key="2">
    <source>
        <dbReference type="Proteomes" id="UP000016605"/>
    </source>
</evidence>
<name>U2R6X6_LEIAQ</name>
<dbReference type="EMBL" id="AWVQ01000350">
    <property type="protein sequence ID" value="ERK70965.1"/>
    <property type="molecule type" value="Genomic_DNA"/>
</dbReference>
<evidence type="ECO:0000313" key="1">
    <source>
        <dbReference type="EMBL" id="ERK70965.1"/>
    </source>
</evidence>
<reference evidence="1 2" key="1">
    <citation type="submission" date="2013-08" db="EMBL/GenBank/DDBJ databases">
        <authorList>
            <person name="Weinstock G."/>
            <person name="Sodergren E."/>
            <person name="Wylie T."/>
            <person name="Fulton L."/>
            <person name="Fulton R."/>
            <person name="Fronick C."/>
            <person name="O'Laughlin M."/>
            <person name="Godfrey J."/>
            <person name="Miner T."/>
            <person name="Herter B."/>
            <person name="Appelbaum E."/>
            <person name="Cordes M."/>
            <person name="Lek S."/>
            <person name="Wollam A."/>
            <person name="Pepin K.H."/>
            <person name="Palsikar V.B."/>
            <person name="Mitreva M."/>
            <person name="Wilson R.K."/>
        </authorList>
    </citation>
    <scope>NUCLEOTIDE SEQUENCE [LARGE SCALE GENOMIC DNA]</scope>
    <source>
        <strain evidence="1 2">ATCC 14665</strain>
    </source>
</reference>
<sequence>MERSEFVELLSSEGLRLLDSLPPYRTEKDVLRLVTDLRKQGHSPGLVAAVLTQSKLRRKAVAKFGDFASRMLFTEAGLEQATRLSVAARHAGRFRTAGIRRVADLGCGI</sequence>
<gene>
    <name evidence="1" type="ORF">N136_02679</name>
</gene>
<proteinExistence type="predicted"/>
<protein>
    <submittedName>
        <fullName evidence="1">Uncharacterized protein</fullName>
    </submittedName>
</protein>